<feature type="domain" description="B5" evidence="19">
    <location>
        <begin position="406"/>
        <end position="481"/>
    </location>
</feature>
<evidence type="ECO:0000256" key="1">
    <source>
        <dbReference type="ARBA" id="ARBA00004496"/>
    </source>
</evidence>
<dbReference type="Gene3D" id="2.40.50.140">
    <property type="entry name" value="Nucleic acid-binding proteins"/>
    <property type="match status" value="1"/>
</dbReference>
<comment type="catalytic activity">
    <reaction evidence="14 15">
        <text>tRNA(Phe) + L-phenylalanine + ATP = L-phenylalanyl-tRNA(Phe) + AMP + diphosphate + H(+)</text>
        <dbReference type="Rhea" id="RHEA:19413"/>
        <dbReference type="Rhea" id="RHEA-COMP:9668"/>
        <dbReference type="Rhea" id="RHEA-COMP:9699"/>
        <dbReference type="ChEBI" id="CHEBI:15378"/>
        <dbReference type="ChEBI" id="CHEBI:30616"/>
        <dbReference type="ChEBI" id="CHEBI:33019"/>
        <dbReference type="ChEBI" id="CHEBI:58095"/>
        <dbReference type="ChEBI" id="CHEBI:78442"/>
        <dbReference type="ChEBI" id="CHEBI:78531"/>
        <dbReference type="ChEBI" id="CHEBI:456215"/>
        <dbReference type="EC" id="6.1.1.20"/>
    </reaction>
</comment>
<comment type="cofactor">
    <cofactor evidence="15">
        <name>Mg(2+)</name>
        <dbReference type="ChEBI" id="CHEBI:18420"/>
    </cofactor>
    <text evidence="15">Binds 2 magnesium ions per tetramer.</text>
</comment>
<evidence type="ECO:0000256" key="9">
    <source>
        <dbReference type="ARBA" id="ARBA00022840"/>
    </source>
</evidence>
<dbReference type="Pfam" id="PF01588">
    <property type="entry name" value="tRNA_bind"/>
    <property type="match status" value="1"/>
</dbReference>
<dbReference type="RefSeq" id="WP_092496322.1">
    <property type="nucleotide sequence ID" value="NZ_FOFG01000005.1"/>
</dbReference>
<dbReference type="PROSITE" id="PS51447">
    <property type="entry name" value="FDX_ACB"/>
    <property type="match status" value="1"/>
</dbReference>
<comment type="similarity">
    <text evidence="2 15">Belongs to the phenylalanyl-tRNA synthetase beta subunit family. Type 1 subfamily.</text>
</comment>
<dbReference type="Pfam" id="PF03484">
    <property type="entry name" value="B5"/>
    <property type="match status" value="1"/>
</dbReference>
<dbReference type="CDD" id="cd02796">
    <property type="entry name" value="tRNA_bind_bactPheRS"/>
    <property type="match status" value="1"/>
</dbReference>
<evidence type="ECO:0000256" key="5">
    <source>
        <dbReference type="ARBA" id="ARBA00022555"/>
    </source>
</evidence>
<dbReference type="InterPro" id="IPR009061">
    <property type="entry name" value="DNA-bd_dom_put_sf"/>
</dbReference>
<keyword evidence="9 15" id="KW-0067">ATP-binding</keyword>
<protein>
    <recommendedName>
        <fullName evidence="15">Phenylalanine--tRNA ligase beta subunit</fullName>
        <ecNumber evidence="15">6.1.1.20</ecNumber>
    </recommendedName>
    <alternativeName>
        <fullName evidence="15">Phenylalanyl-tRNA synthetase beta subunit</fullName>
        <shortName evidence="15">PheRS</shortName>
    </alternativeName>
</protein>
<dbReference type="SUPFAM" id="SSF56037">
    <property type="entry name" value="PheT/TilS domain"/>
    <property type="match status" value="1"/>
</dbReference>
<dbReference type="CDD" id="cd00769">
    <property type="entry name" value="PheRS_beta_core"/>
    <property type="match status" value="1"/>
</dbReference>
<dbReference type="InterPro" id="IPR005147">
    <property type="entry name" value="tRNA_synthase_B5-dom"/>
</dbReference>
<dbReference type="Gene3D" id="3.30.56.10">
    <property type="match status" value="2"/>
</dbReference>
<keyword evidence="6 15" id="KW-0436">Ligase</keyword>
<dbReference type="HAMAP" id="MF_00283">
    <property type="entry name" value="Phe_tRNA_synth_beta1"/>
    <property type="match status" value="1"/>
</dbReference>
<dbReference type="SUPFAM" id="SSF46955">
    <property type="entry name" value="Putative DNA-binding domain"/>
    <property type="match status" value="1"/>
</dbReference>
<comment type="subunit">
    <text evidence="3 15">Tetramer of two alpha and two beta subunits.</text>
</comment>
<dbReference type="InterPro" id="IPR005121">
    <property type="entry name" value="Fdx_antiC-bd"/>
</dbReference>
<dbReference type="InterPro" id="IPR041616">
    <property type="entry name" value="PheRS_beta_core"/>
</dbReference>
<feature type="domain" description="TRNA-binding" evidence="17">
    <location>
        <begin position="39"/>
        <end position="149"/>
    </location>
</feature>
<dbReference type="SMART" id="SM00896">
    <property type="entry name" value="FDX-ACB"/>
    <property type="match status" value="1"/>
</dbReference>
<evidence type="ECO:0000256" key="6">
    <source>
        <dbReference type="ARBA" id="ARBA00022598"/>
    </source>
</evidence>
<feature type="binding site" evidence="15">
    <location>
        <position position="465"/>
    </location>
    <ligand>
        <name>Mg(2+)</name>
        <dbReference type="ChEBI" id="CHEBI:18420"/>
        <note>shared with alpha subunit</note>
    </ligand>
</feature>
<dbReference type="STRING" id="1855383.SAMN05216548_105194"/>
<evidence type="ECO:0000259" key="19">
    <source>
        <dbReference type="PROSITE" id="PS51483"/>
    </source>
</evidence>
<evidence type="ECO:0000256" key="12">
    <source>
        <dbReference type="ARBA" id="ARBA00022917"/>
    </source>
</evidence>
<dbReference type="SMART" id="SM00874">
    <property type="entry name" value="B5"/>
    <property type="match status" value="1"/>
</dbReference>
<dbReference type="InterPro" id="IPR005146">
    <property type="entry name" value="B3/B4_tRNA-bd"/>
</dbReference>
<evidence type="ECO:0000313" key="21">
    <source>
        <dbReference type="Proteomes" id="UP000199647"/>
    </source>
</evidence>
<dbReference type="OrthoDB" id="9805455at2"/>
<evidence type="ECO:0000256" key="8">
    <source>
        <dbReference type="ARBA" id="ARBA00022741"/>
    </source>
</evidence>
<dbReference type="InterPro" id="IPR012340">
    <property type="entry name" value="NA-bd_OB-fold"/>
</dbReference>
<evidence type="ECO:0000256" key="13">
    <source>
        <dbReference type="ARBA" id="ARBA00023146"/>
    </source>
</evidence>
<dbReference type="InterPro" id="IPR020825">
    <property type="entry name" value="Phe-tRNA_synthase-like_B3/B4"/>
</dbReference>
<feature type="binding site" evidence="15">
    <location>
        <position position="469"/>
    </location>
    <ligand>
        <name>Mg(2+)</name>
        <dbReference type="ChEBI" id="CHEBI:18420"/>
        <note>shared with alpha subunit</note>
    </ligand>
</feature>
<evidence type="ECO:0000256" key="2">
    <source>
        <dbReference type="ARBA" id="ARBA00008653"/>
    </source>
</evidence>
<keyword evidence="13 15" id="KW-0030">Aminoacyl-tRNA synthetase</keyword>
<keyword evidence="5 16" id="KW-0820">tRNA-binding</keyword>
<keyword evidence="11 16" id="KW-0694">RNA-binding</keyword>
<dbReference type="EMBL" id="FOFG01000005">
    <property type="protein sequence ID" value="SEQ55345.1"/>
    <property type="molecule type" value="Genomic_DNA"/>
</dbReference>
<dbReference type="PROSITE" id="PS51483">
    <property type="entry name" value="B5"/>
    <property type="match status" value="1"/>
</dbReference>
<dbReference type="FunFam" id="2.40.50.140:FF:000045">
    <property type="entry name" value="Phenylalanine--tRNA ligase beta subunit"/>
    <property type="match status" value="1"/>
</dbReference>
<keyword evidence="12 15" id="KW-0648">Protein biosynthesis</keyword>
<dbReference type="InterPro" id="IPR004532">
    <property type="entry name" value="Phe-tRNA-ligase_IIc_bsu_bact"/>
</dbReference>
<evidence type="ECO:0000256" key="14">
    <source>
        <dbReference type="ARBA" id="ARBA00049255"/>
    </source>
</evidence>
<dbReference type="Pfam" id="PF03483">
    <property type="entry name" value="B3_4"/>
    <property type="match status" value="1"/>
</dbReference>
<dbReference type="InterPro" id="IPR045060">
    <property type="entry name" value="Phe-tRNA-ligase_IIc_bsu"/>
</dbReference>
<dbReference type="NCBIfam" id="NF045760">
    <property type="entry name" value="YtpR"/>
    <property type="match status" value="1"/>
</dbReference>
<evidence type="ECO:0000256" key="16">
    <source>
        <dbReference type="PROSITE-ProRule" id="PRU00209"/>
    </source>
</evidence>
<dbReference type="Pfam" id="PF03147">
    <property type="entry name" value="FDX-ACB"/>
    <property type="match status" value="1"/>
</dbReference>
<dbReference type="GO" id="GO:0004826">
    <property type="term" value="F:phenylalanine-tRNA ligase activity"/>
    <property type="evidence" value="ECO:0007669"/>
    <property type="project" value="UniProtKB-UniRule"/>
</dbReference>
<feature type="domain" description="FDX-ACB" evidence="18">
    <location>
        <begin position="710"/>
        <end position="803"/>
    </location>
</feature>
<evidence type="ECO:0000313" key="20">
    <source>
        <dbReference type="EMBL" id="SEQ55345.1"/>
    </source>
</evidence>
<dbReference type="InterPro" id="IPR045864">
    <property type="entry name" value="aa-tRNA-synth_II/BPL/LPL"/>
</dbReference>
<dbReference type="Gene3D" id="3.50.40.10">
    <property type="entry name" value="Phenylalanyl-trna Synthetase, Chain B, domain 3"/>
    <property type="match status" value="1"/>
</dbReference>
<dbReference type="SUPFAM" id="SSF55681">
    <property type="entry name" value="Class II aaRS and biotin synthetases"/>
    <property type="match status" value="1"/>
</dbReference>
<dbReference type="PANTHER" id="PTHR10947:SF0">
    <property type="entry name" value="PHENYLALANINE--TRNA LIGASE BETA SUBUNIT"/>
    <property type="match status" value="1"/>
</dbReference>
<dbReference type="SUPFAM" id="SSF50249">
    <property type="entry name" value="Nucleic acid-binding proteins"/>
    <property type="match status" value="1"/>
</dbReference>
<evidence type="ECO:0000259" key="17">
    <source>
        <dbReference type="PROSITE" id="PS50886"/>
    </source>
</evidence>
<dbReference type="Gene3D" id="3.30.930.10">
    <property type="entry name" value="Bira Bifunctional Protein, Domain 2"/>
    <property type="match status" value="1"/>
</dbReference>
<dbReference type="Proteomes" id="UP000199647">
    <property type="component" value="Unassembled WGS sequence"/>
</dbReference>
<dbReference type="SMART" id="SM00873">
    <property type="entry name" value="B3_4"/>
    <property type="match status" value="1"/>
</dbReference>
<evidence type="ECO:0000256" key="11">
    <source>
        <dbReference type="ARBA" id="ARBA00022884"/>
    </source>
</evidence>
<keyword evidence="21" id="KW-1185">Reference proteome</keyword>
<feature type="binding site" evidence="15">
    <location>
        <position position="459"/>
    </location>
    <ligand>
        <name>Mg(2+)</name>
        <dbReference type="ChEBI" id="CHEBI:18420"/>
        <note>shared with alpha subunit</note>
    </ligand>
</feature>
<name>A0A1H9GZ63_9HYPH</name>
<dbReference type="NCBIfam" id="TIGR00472">
    <property type="entry name" value="pheT_bact"/>
    <property type="match status" value="1"/>
</dbReference>
<evidence type="ECO:0000256" key="15">
    <source>
        <dbReference type="HAMAP-Rule" id="MF_00283"/>
    </source>
</evidence>
<accession>A0A1H9GZ63</accession>
<dbReference type="InterPro" id="IPR033714">
    <property type="entry name" value="tRNA_bind_bactPheRS"/>
</dbReference>
<keyword evidence="7 15" id="KW-0479">Metal-binding</keyword>
<sequence length="804" mass="85990">MKFTLSWLKDHLDTDASAADIAEALTHLGLELEEIQNPAEALRPFTIVHVLEAVQHPNADRLRVCKVDTGSGEPLQVVCGAPNARAGMKTVFAPPGTYVPGIDTTLKVGVIRGVESNGMMCSERELLLSEEHNGIIDLPEDAPVGASYAAWIGLDDPVIDVGVTPNRPDALGVYGIARDLAAKGIGTLKPIAAEPVAGTFASPISVELSFGGDNKPCPHFVGRTIRGVKNGPSPDWMQKRLRAIGLRPISALVDITNYMTFAYGRPLHVFDADKLAGTRLTVRSATPIEPLQALNGKLYMLHPGMTVIADDDRGNGVESLGGIMGGEASGCSDETTTVFLEAAYFDPIRTAETGRKLGIHSDARYRFERGIDPAFTQAGAEIATRMILDLCGGEASELVIAGEAPVRDARYSLRLERTKTLAGVDVPADEQVRILRALGFTVDEAGDRLDVGVPSWRPDVDGEADLVEEVIRVHGLDNIESLPLPRLETVTGRRINTAQRRRFLAARTLAARGMNEAVTWSFLSTPRAELFGGGQTGLQLANPISSELTDMRPSLVPNLIAAVGRNVARGFANVSLFEAGQVYGGDRPKDERINVTGVRRGDTGPRHWEAKPRAYDVFDAKADALAVLQAAGAPIDRLQIVAEGPSWYHPGRVGSLMLGPKNRLATFGEIHPRVLDALDVTGPLVAFEVDLDAIPLPKSTRTARPALNASDLQAVTRDFAFAVETTVTADQIARAARGADKALITDAVVFDVFEGASLGEGRKSVAIEVTLQPRDRTLTDEEIEGVTKAVVAAVEKATGGTLRS</sequence>
<dbReference type="InterPro" id="IPR036690">
    <property type="entry name" value="Fdx_antiC-bd_sf"/>
</dbReference>
<dbReference type="EC" id="6.1.1.20" evidence="15"/>
<dbReference type="GO" id="GO:0000049">
    <property type="term" value="F:tRNA binding"/>
    <property type="evidence" value="ECO:0007669"/>
    <property type="project" value="UniProtKB-UniRule"/>
</dbReference>
<dbReference type="GO" id="GO:0005524">
    <property type="term" value="F:ATP binding"/>
    <property type="evidence" value="ECO:0007669"/>
    <property type="project" value="UniProtKB-UniRule"/>
</dbReference>
<keyword evidence="8 15" id="KW-0547">Nucleotide-binding</keyword>
<gene>
    <name evidence="15" type="primary">pheT</name>
    <name evidence="20" type="ORF">SAMN05216548_105194</name>
</gene>
<evidence type="ECO:0000256" key="10">
    <source>
        <dbReference type="ARBA" id="ARBA00022842"/>
    </source>
</evidence>
<dbReference type="Pfam" id="PF17759">
    <property type="entry name" value="tRNA_synthFbeta"/>
    <property type="match status" value="1"/>
</dbReference>
<dbReference type="PANTHER" id="PTHR10947">
    <property type="entry name" value="PHENYLALANYL-TRNA SYNTHETASE BETA CHAIN AND LEUCINE-RICH REPEAT-CONTAINING PROTEIN 47"/>
    <property type="match status" value="1"/>
</dbReference>
<evidence type="ECO:0000256" key="7">
    <source>
        <dbReference type="ARBA" id="ARBA00022723"/>
    </source>
</evidence>
<evidence type="ECO:0000259" key="18">
    <source>
        <dbReference type="PROSITE" id="PS51447"/>
    </source>
</evidence>
<dbReference type="Gene3D" id="3.30.70.380">
    <property type="entry name" value="Ferrodoxin-fold anticodon-binding domain"/>
    <property type="match status" value="1"/>
</dbReference>
<dbReference type="PROSITE" id="PS50886">
    <property type="entry name" value="TRBD"/>
    <property type="match status" value="1"/>
</dbReference>
<reference evidence="20 21" key="1">
    <citation type="submission" date="2016-10" db="EMBL/GenBank/DDBJ databases">
        <authorList>
            <person name="de Groot N.N."/>
        </authorList>
    </citation>
    <scope>NUCLEOTIDE SEQUENCE [LARGE SCALE GENOMIC DNA]</scope>
    <source>
        <strain evidence="20 21">A52C2</strain>
    </source>
</reference>
<dbReference type="GO" id="GO:0000287">
    <property type="term" value="F:magnesium ion binding"/>
    <property type="evidence" value="ECO:0007669"/>
    <property type="project" value="UniProtKB-UniRule"/>
</dbReference>
<dbReference type="SUPFAM" id="SSF54991">
    <property type="entry name" value="Anticodon-binding domain of PheRS"/>
    <property type="match status" value="1"/>
</dbReference>
<keyword evidence="10 15" id="KW-0460">Magnesium</keyword>
<keyword evidence="4 15" id="KW-0963">Cytoplasm</keyword>
<feature type="binding site" evidence="15">
    <location>
        <position position="468"/>
    </location>
    <ligand>
        <name>Mg(2+)</name>
        <dbReference type="ChEBI" id="CHEBI:18420"/>
        <note>shared with alpha subunit</note>
    </ligand>
</feature>
<proteinExistence type="inferred from homology"/>
<dbReference type="GO" id="GO:0009328">
    <property type="term" value="C:phenylalanine-tRNA ligase complex"/>
    <property type="evidence" value="ECO:0007669"/>
    <property type="project" value="TreeGrafter"/>
</dbReference>
<dbReference type="AlphaFoldDB" id="A0A1H9GZ63"/>
<evidence type="ECO:0000256" key="4">
    <source>
        <dbReference type="ARBA" id="ARBA00022490"/>
    </source>
</evidence>
<dbReference type="GO" id="GO:0006432">
    <property type="term" value="P:phenylalanyl-tRNA aminoacylation"/>
    <property type="evidence" value="ECO:0007669"/>
    <property type="project" value="UniProtKB-UniRule"/>
</dbReference>
<organism evidence="20 21">
    <name type="scientific">Faunimonas pinastri</name>
    <dbReference type="NCBI Taxonomy" id="1855383"/>
    <lineage>
        <taxon>Bacteria</taxon>
        <taxon>Pseudomonadati</taxon>
        <taxon>Pseudomonadota</taxon>
        <taxon>Alphaproteobacteria</taxon>
        <taxon>Hyphomicrobiales</taxon>
        <taxon>Afifellaceae</taxon>
        <taxon>Faunimonas</taxon>
    </lineage>
</organism>
<comment type="subcellular location">
    <subcellularLocation>
        <location evidence="1 15">Cytoplasm</location>
    </subcellularLocation>
</comment>
<evidence type="ECO:0000256" key="3">
    <source>
        <dbReference type="ARBA" id="ARBA00011209"/>
    </source>
</evidence>
<dbReference type="InterPro" id="IPR002547">
    <property type="entry name" value="tRNA-bd_dom"/>
</dbReference>